<dbReference type="EMBL" id="KQ981906">
    <property type="protein sequence ID" value="KYN33225.1"/>
    <property type="molecule type" value="Genomic_DNA"/>
</dbReference>
<proteinExistence type="predicted"/>
<feature type="non-terminal residue" evidence="1">
    <location>
        <position position="1"/>
    </location>
</feature>
<protein>
    <submittedName>
        <fullName evidence="1">Uncharacterized protein</fullName>
    </submittedName>
</protein>
<sequence>SRERCGVGDRAPVGAAYCSERRHSEREEENRRVIARYTWREEKEKKRERERERKRKRRTT</sequence>
<name>A0A195EY65_9HYME</name>
<dbReference type="AlphaFoldDB" id="A0A195EY65"/>
<evidence type="ECO:0000313" key="1">
    <source>
        <dbReference type="EMBL" id="KYN33225.1"/>
    </source>
</evidence>
<evidence type="ECO:0000313" key="2">
    <source>
        <dbReference type="Proteomes" id="UP000078541"/>
    </source>
</evidence>
<dbReference type="Proteomes" id="UP000078541">
    <property type="component" value="Unassembled WGS sequence"/>
</dbReference>
<organism evidence="1 2">
    <name type="scientific">Trachymyrmex septentrionalis</name>
    <dbReference type="NCBI Taxonomy" id="34720"/>
    <lineage>
        <taxon>Eukaryota</taxon>
        <taxon>Metazoa</taxon>
        <taxon>Ecdysozoa</taxon>
        <taxon>Arthropoda</taxon>
        <taxon>Hexapoda</taxon>
        <taxon>Insecta</taxon>
        <taxon>Pterygota</taxon>
        <taxon>Neoptera</taxon>
        <taxon>Endopterygota</taxon>
        <taxon>Hymenoptera</taxon>
        <taxon>Apocrita</taxon>
        <taxon>Aculeata</taxon>
        <taxon>Formicoidea</taxon>
        <taxon>Formicidae</taxon>
        <taxon>Myrmicinae</taxon>
        <taxon>Trachymyrmex</taxon>
    </lineage>
</organism>
<reference evidence="1 2" key="1">
    <citation type="submission" date="2016-03" db="EMBL/GenBank/DDBJ databases">
        <title>Trachymyrmex septentrionalis WGS genome.</title>
        <authorList>
            <person name="Nygaard S."/>
            <person name="Hu H."/>
            <person name="Boomsma J."/>
            <person name="Zhang G."/>
        </authorList>
    </citation>
    <scope>NUCLEOTIDE SEQUENCE [LARGE SCALE GENOMIC DNA]</scope>
    <source>
        <strain evidence="1">Tsep2-gDNA-1</strain>
        <tissue evidence="1">Whole body</tissue>
    </source>
</reference>
<keyword evidence="2" id="KW-1185">Reference proteome</keyword>
<accession>A0A195EY65</accession>
<gene>
    <name evidence="1" type="ORF">ALC56_12374</name>
</gene>